<feature type="transmembrane region" description="Helical" evidence="1">
    <location>
        <begin position="96"/>
        <end position="118"/>
    </location>
</feature>
<evidence type="ECO:0000256" key="1">
    <source>
        <dbReference type="SAM" id="Phobius"/>
    </source>
</evidence>
<protein>
    <recommendedName>
        <fullName evidence="4">Nucleotide-diphospho-sugar transferase domain-containing protein</fullName>
    </recommendedName>
</protein>
<dbReference type="EMBL" id="OVEO01000005">
    <property type="protein sequence ID" value="SPQ95945.1"/>
    <property type="molecule type" value="Genomic_DNA"/>
</dbReference>
<evidence type="ECO:0000313" key="3">
    <source>
        <dbReference type="Proteomes" id="UP000290189"/>
    </source>
</evidence>
<accession>A0A3P3Y700</accession>
<keyword evidence="1" id="KW-1133">Transmembrane helix</keyword>
<keyword evidence="1" id="KW-0472">Membrane</keyword>
<dbReference type="Proteomes" id="UP000290189">
    <property type="component" value="Unassembled WGS sequence"/>
</dbReference>
<sequence>MAPGFADPFRPSWRHYWAAAIHDDAPLDRVHSEPPGNLADKVTIGRNDAGRHLGNGLACLPALPAAIPNLALSCCPDRPLRCGLAMRQHRRRCRPSLLPITALSLSTIALGTLLLWGVERPATNRVSPVAIRSSDVMDAPPVCLYQGLTGSMNPDAILTLVITPKSLSSHRNAVSEAKVRFAFRMMASLPDVNVVVLSRNCQVLLLAREMGLPTFQFTTGSDVEDLTYRHVLHVVDRVIPSTSPAVGFSNSDIIFDRSLGDTVRAALAHATSSGWRSWFLQGTRTNFDLPPENLDSLMSSWNAEHPPALKDIVAASGRTFHIDAQDYFIFNRGIELNWHCMPPFLLGGVYFDNWFVGLVNTKPGMEVIDGSQTILAAHIAHGAHRKESHATSASEINLLLGEKHFWAHGFIPDARWSAIKGDGIAFTSKHDSDFRSTHYDQYWACVADRGVRDEIDQAA</sequence>
<dbReference type="AlphaFoldDB" id="A0A3P3Y700"/>
<keyword evidence="1" id="KW-0812">Transmembrane</keyword>
<gene>
    <name evidence="2" type="ORF">PLBR_LOCUS3160</name>
</gene>
<evidence type="ECO:0008006" key="4">
    <source>
        <dbReference type="Google" id="ProtNLM"/>
    </source>
</evidence>
<reference evidence="2 3" key="1">
    <citation type="submission" date="2018-03" db="EMBL/GenBank/DDBJ databases">
        <authorList>
            <person name="Fogelqvist J."/>
        </authorList>
    </citation>
    <scope>NUCLEOTIDE SEQUENCE [LARGE SCALE GENOMIC DNA]</scope>
</reference>
<geneLocation type="mitochondrion" evidence="2"/>
<evidence type="ECO:0000313" key="2">
    <source>
        <dbReference type="EMBL" id="SPQ95945.1"/>
    </source>
</evidence>
<proteinExistence type="predicted"/>
<organism evidence="2 3">
    <name type="scientific">Plasmodiophora brassicae</name>
    <name type="common">Clubroot disease agent</name>
    <dbReference type="NCBI Taxonomy" id="37360"/>
    <lineage>
        <taxon>Eukaryota</taxon>
        <taxon>Sar</taxon>
        <taxon>Rhizaria</taxon>
        <taxon>Endomyxa</taxon>
        <taxon>Phytomyxea</taxon>
        <taxon>Plasmodiophorida</taxon>
        <taxon>Plasmodiophoridae</taxon>
        <taxon>Plasmodiophora</taxon>
    </lineage>
</organism>
<keyword evidence="2" id="KW-0496">Mitochondrion</keyword>
<name>A0A3P3Y700_PLABS</name>